<evidence type="ECO:0000313" key="3">
    <source>
        <dbReference type="EMBL" id="MYM38642.1"/>
    </source>
</evidence>
<feature type="domain" description="Ice-binding protein C-terminal" evidence="2">
    <location>
        <begin position="208"/>
        <end position="232"/>
    </location>
</feature>
<evidence type="ECO:0000256" key="1">
    <source>
        <dbReference type="SAM" id="SignalP"/>
    </source>
</evidence>
<dbReference type="Gene3D" id="2.60.120.200">
    <property type="match status" value="1"/>
</dbReference>
<dbReference type="InterPro" id="IPR013424">
    <property type="entry name" value="Ice-binding_C"/>
</dbReference>
<gene>
    <name evidence="3" type="ORF">GTP27_04795</name>
</gene>
<reference evidence="3 4" key="1">
    <citation type="submission" date="2019-12" db="EMBL/GenBank/DDBJ databases">
        <title>Novel species isolated from a subtropical stream in China.</title>
        <authorList>
            <person name="Lu H."/>
        </authorList>
    </citation>
    <scope>NUCLEOTIDE SEQUENCE [LARGE SCALE GENOMIC DNA]</scope>
    <source>
        <strain evidence="3 4">CY13W</strain>
    </source>
</reference>
<dbReference type="EMBL" id="WWCM01000002">
    <property type="protein sequence ID" value="MYM38642.1"/>
    <property type="molecule type" value="Genomic_DNA"/>
</dbReference>
<dbReference type="Proteomes" id="UP000478090">
    <property type="component" value="Unassembled WGS sequence"/>
</dbReference>
<evidence type="ECO:0000259" key="2">
    <source>
        <dbReference type="Pfam" id="PF07589"/>
    </source>
</evidence>
<feature type="chain" id="PRO_5045224184" evidence="1">
    <location>
        <begin position="24"/>
        <end position="235"/>
    </location>
</feature>
<dbReference type="Pfam" id="PF07589">
    <property type="entry name" value="PEP-CTERM"/>
    <property type="match status" value="1"/>
</dbReference>
<dbReference type="NCBIfam" id="TIGR02595">
    <property type="entry name" value="PEP_CTERM"/>
    <property type="match status" value="1"/>
</dbReference>
<protein>
    <submittedName>
        <fullName evidence="3">PEP-CTERM sorting domain-containing protein</fullName>
    </submittedName>
</protein>
<keyword evidence="4" id="KW-1185">Reference proteome</keyword>
<name>A0ABW9VLX8_9BURK</name>
<sequence>MAVTFKPALLSALFLTLALGAGAASAGALTENFDGGIPQGWTVVNNSDPLGSADWFTGNPAVFAAQSGAANSYIAANYNSGADVSNISNWLIMPTSTFHNGDTVSFFTRTADNSLWPDRLELRFSKVGGIDVGSTSDSVGTFSTLLLSVNPNENLFGYPETWTKYSVTLSGLSGATTGALAFRYAVTDGGPDGDNSNFIGIDTLTVTAVPEPSTYLMLGAGLGLVGLVRKRKASV</sequence>
<organism evidence="3 4">
    <name type="scientific">Duganella qianjiadongensis</name>
    <dbReference type="NCBI Taxonomy" id="2692176"/>
    <lineage>
        <taxon>Bacteria</taxon>
        <taxon>Pseudomonadati</taxon>
        <taxon>Pseudomonadota</taxon>
        <taxon>Betaproteobacteria</taxon>
        <taxon>Burkholderiales</taxon>
        <taxon>Oxalobacteraceae</taxon>
        <taxon>Telluria group</taxon>
        <taxon>Duganella</taxon>
    </lineage>
</organism>
<accession>A0ABW9VLX8</accession>
<dbReference type="RefSeq" id="WP_161038024.1">
    <property type="nucleotide sequence ID" value="NZ_WWCM01000002.1"/>
</dbReference>
<proteinExistence type="predicted"/>
<keyword evidence="1" id="KW-0732">Signal</keyword>
<dbReference type="NCBIfam" id="NF038128">
    <property type="entry name" value="choice_anch_J"/>
    <property type="match status" value="1"/>
</dbReference>
<comment type="caution">
    <text evidence="3">The sequence shown here is derived from an EMBL/GenBank/DDBJ whole genome shotgun (WGS) entry which is preliminary data.</text>
</comment>
<feature type="signal peptide" evidence="1">
    <location>
        <begin position="1"/>
        <end position="23"/>
    </location>
</feature>
<evidence type="ECO:0000313" key="4">
    <source>
        <dbReference type="Proteomes" id="UP000478090"/>
    </source>
</evidence>